<proteinExistence type="predicted"/>
<feature type="transmembrane region" description="Helical" evidence="1">
    <location>
        <begin position="55"/>
        <end position="75"/>
    </location>
</feature>
<reference evidence="4" key="1">
    <citation type="journal article" date="2019" name="Int. J. Syst. Evol. Microbiol.">
        <title>The Global Catalogue of Microorganisms (GCM) 10K type strain sequencing project: providing services to taxonomists for standard genome sequencing and annotation.</title>
        <authorList>
            <consortium name="The Broad Institute Genomics Platform"/>
            <consortium name="The Broad Institute Genome Sequencing Center for Infectious Disease"/>
            <person name="Wu L."/>
            <person name="Ma J."/>
        </authorList>
    </citation>
    <scope>NUCLEOTIDE SEQUENCE [LARGE SCALE GENOMIC DNA]</scope>
    <source>
        <strain evidence="4">CGMCC 4.1782</strain>
    </source>
</reference>
<gene>
    <name evidence="3" type="ORF">ACFSKP_14960</name>
</gene>
<name>A0ABW5D1X8_9BACT</name>
<keyword evidence="1" id="KW-0472">Membrane</keyword>
<feature type="domain" description="Cation-transporting P-type ATPase N-terminal" evidence="2">
    <location>
        <begin position="6"/>
        <end position="66"/>
    </location>
</feature>
<evidence type="ECO:0000313" key="3">
    <source>
        <dbReference type="EMBL" id="MFD2247565.1"/>
    </source>
</evidence>
<comment type="caution">
    <text evidence="3">The sequence shown here is derived from an EMBL/GenBank/DDBJ whole genome shotgun (WGS) entry which is preliminary data.</text>
</comment>
<dbReference type="Pfam" id="PF00690">
    <property type="entry name" value="Cation_ATPase_N"/>
    <property type="match status" value="1"/>
</dbReference>
<organism evidence="3 4">
    <name type="scientific">Pontibacter ruber</name>
    <dbReference type="NCBI Taxonomy" id="1343895"/>
    <lineage>
        <taxon>Bacteria</taxon>
        <taxon>Pseudomonadati</taxon>
        <taxon>Bacteroidota</taxon>
        <taxon>Cytophagia</taxon>
        <taxon>Cytophagales</taxon>
        <taxon>Hymenobacteraceae</taxon>
        <taxon>Pontibacter</taxon>
    </lineage>
</organism>
<keyword evidence="1" id="KW-0812">Transmembrane</keyword>
<protein>
    <submittedName>
        <fullName evidence="3">Cation-transporting P-type ATPase</fullName>
    </submittedName>
</protein>
<keyword evidence="4" id="KW-1185">Reference proteome</keyword>
<evidence type="ECO:0000256" key="1">
    <source>
        <dbReference type="SAM" id="Phobius"/>
    </source>
</evidence>
<sequence length="81" mass="9285">MKLTSDTIEQLYKHLHSGAEGLSVLTARQRIAAQKKKANVKTRLERELRLLLRQFSSPLMLLLILVVTGDTAIFYRGNKYK</sequence>
<keyword evidence="1" id="KW-1133">Transmembrane helix</keyword>
<evidence type="ECO:0000313" key="4">
    <source>
        <dbReference type="Proteomes" id="UP001597374"/>
    </source>
</evidence>
<dbReference type="EMBL" id="JBHUIM010000002">
    <property type="protein sequence ID" value="MFD2247565.1"/>
    <property type="molecule type" value="Genomic_DNA"/>
</dbReference>
<evidence type="ECO:0000259" key="2">
    <source>
        <dbReference type="Pfam" id="PF00690"/>
    </source>
</evidence>
<accession>A0ABW5D1X8</accession>
<dbReference type="RefSeq" id="WP_250430543.1">
    <property type="nucleotide sequence ID" value="NZ_JALPRR010000003.1"/>
</dbReference>
<dbReference type="Proteomes" id="UP001597374">
    <property type="component" value="Unassembled WGS sequence"/>
</dbReference>
<dbReference type="InterPro" id="IPR004014">
    <property type="entry name" value="ATPase_P-typ_cation-transptr_N"/>
</dbReference>